<gene>
    <name evidence="1" type="ORF">ERS852568_00599</name>
</gene>
<dbReference type="InterPro" id="IPR046904">
    <property type="entry name" value="ABC-3C_MC2"/>
</dbReference>
<sequence>MNYNKTLNSPLEVALRALIILSTNTNKFYSIEKLAYLDQIITHMKDYGLMEQNLHNKSIFLESELITKQILLKRGLLYLVSKDLVQVIIKDSKIYYKSNKFSDLFLNTFTSIYYDDYKLFANIVIKKFGKTHTNLLKNVVLENIYLKGVE</sequence>
<evidence type="ECO:0000313" key="2">
    <source>
        <dbReference type="Proteomes" id="UP000095563"/>
    </source>
</evidence>
<dbReference type="EMBL" id="CZBO01000001">
    <property type="protein sequence ID" value="CUP73500.1"/>
    <property type="molecule type" value="Genomic_DNA"/>
</dbReference>
<dbReference type="Pfam" id="PF20288">
    <property type="entry name" value="MC2"/>
    <property type="match status" value="1"/>
</dbReference>
<reference evidence="1 2" key="1">
    <citation type="submission" date="2015-09" db="EMBL/GenBank/DDBJ databases">
        <authorList>
            <consortium name="Pathogen Informatics"/>
        </authorList>
    </citation>
    <scope>NUCLEOTIDE SEQUENCE [LARGE SCALE GENOMIC DNA]</scope>
    <source>
        <strain evidence="1 2">2789STDY5834956</strain>
    </source>
</reference>
<dbReference type="RefSeq" id="WP_055206649.1">
    <property type="nucleotide sequence ID" value="NZ_CZBO01000001.1"/>
</dbReference>
<dbReference type="Proteomes" id="UP000095563">
    <property type="component" value="Unassembled WGS sequence"/>
</dbReference>
<protein>
    <submittedName>
        <fullName evidence="1">Uncharacterized protein</fullName>
    </submittedName>
</protein>
<name>A0A174QRK3_9CLOT</name>
<proteinExistence type="predicted"/>
<organism evidence="1 2">
    <name type="scientific">Clostridium baratii</name>
    <dbReference type="NCBI Taxonomy" id="1561"/>
    <lineage>
        <taxon>Bacteria</taxon>
        <taxon>Bacillati</taxon>
        <taxon>Bacillota</taxon>
        <taxon>Clostridia</taxon>
        <taxon>Eubacteriales</taxon>
        <taxon>Clostridiaceae</taxon>
        <taxon>Clostridium</taxon>
    </lineage>
</organism>
<accession>A0A174QRK3</accession>
<evidence type="ECO:0000313" key="1">
    <source>
        <dbReference type="EMBL" id="CUP73500.1"/>
    </source>
</evidence>
<dbReference type="AlphaFoldDB" id="A0A174QRK3"/>